<sequence>MASSQSPFYIVAVHGGAGVHSSQTDPQVKLALKLSCKKALSLLQRGQTSLDATQDAVTSLEVDGCLNAGYGSNLTLAGDVECDASIMCGTTGAFGGVGAVSGVKHPVQLARAVLEYSRRLDPLGRIAPLMLVADGALQFAQAKGIVTVPPGDLVAPRAQEEWKHWKNVLQSVSPSYRVAEGPIDCPTVVRDDESALSSIGTDNAGLHNVQDTVGAIACDASGSFSAGVSSGGLLLKHPGRIGEAAMFGAGCWATSPKDEGIGGVACSVSGAGEHITRAALARSVVEAVDVPNADTHETIRRILLSGLRGARHGPEDGLPHAGILLLMRERVGEATSVPRLWCAFTTESMAIAYASSMDPKPKKKLGKSVIDEWPYGRSLQASACIDNQNGSRGAVHPPFEFAVIPEDGQHTT</sequence>
<keyword evidence="4" id="KW-1185">Reference proteome</keyword>
<dbReference type="PANTHER" id="PTHR10188">
    <property type="entry name" value="L-ASPARAGINASE"/>
    <property type="match status" value="1"/>
</dbReference>
<dbReference type="InterPro" id="IPR029055">
    <property type="entry name" value="Ntn_hydrolases_N"/>
</dbReference>
<dbReference type="AlphaFoldDB" id="S8E2Y0"/>
<dbReference type="FunCoup" id="S8E2Y0">
    <property type="interactions" value="31"/>
</dbReference>
<dbReference type="STRING" id="743788.S8E2Y0"/>
<dbReference type="CDD" id="cd04514">
    <property type="entry name" value="Taspase1_like"/>
    <property type="match status" value="1"/>
</dbReference>
<dbReference type="Pfam" id="PF01112">
    <property type="entry name" value="Asparaginase_2"/>
    <property type="match status" value="1"/>
</dbReference>
<dbReference type="SUPFAM" id="SSF56235">
    <property type="entry name" value="N-terminal nucleophile aminohydrolases (Ntn hydrolases)"/>
    <property type="match status" value="1"/>
</dbReference>
<feature type="site" description="Cleavage; by autolysis" evidence="2">
    <location>
        <begin position="211"/>
        <end position="212"/>
    </location>
</feature>
<proteinExistence type="predicted"/>
<gene>
    <name evidence="3" type="ORF">FOMPIDRAFT_147469</name>
</gene>
<dbReference type="PANTHER" id="PTHR10188:SF8">
    <property type="entry name" value="THREONINE ASPARTASE 1"/>
    <property type="match status" value="1"/>
</dbReference>
<dbReference type="Proteomes" id="UP000015241">
    <property type="component" value="Unassembled WGS sequence"/>
</dbReference>
<name>S8E2Y0_FOMSC</name>
<dbReference type="GO" id="GO:0051604">
    <property type="term" value="P:protein maturation"/>
    <property type="evidence" value="ECO:0007669"/>
    <property type="project" value="TreeGrafter"/>
</dbReference>
<dbReference type="GO" id="GO:0005737">
    <property type="term" value="C:cytoplasm"/>
    <property type="evidence" value="ECO:0007669"/>
    <property type="project" value="TreeGrafter"/>
</dbReference>
<dbReference type="OrthoDB" id="77601at2759"/>
<dbReference type="HOGENOM" id="CLU_021603_5_0_1"/>
<organism evidence="3 4">
    <name type="scientific">Fomitopsis schrenkii</name>
    <name type="common">Brown rot fungus</name>
    <dbReference type="NCBI Taxonomy" id="2126942"/>
    <lineage>
        <taxon>Eukaryota</taxon>
        <taxon>Fungi</taxon>
        <taxon>Dikarya</taxon>
        <taxon>Basidiomycota</taxon>
        <taxon>Agaricomycotina</taxon>
        <taxon>Agaricomycetes</taxon>
        <taxon>Polyporales</taxon>
        <taxon>Fomitopsis</taxon>
    </lineage>
</organism>
<evidence type="ECO:0000313" key="4">
    <source>
        <dbReference type="Proteomes" id="UP000015241"/>
    </source>
</evidence>
<accession>S8E2Y0</accession>
<dbReference type="eggNOG" id="KOG1592">
    <property type="taxonomic scope" value="Eukaryota"/>
</dbReference>
<dbReference type="EMBL" id="KE504173">
    <property type="protein sequence ID" value="EPS97728.1"/>
    <property type="molecule type" value="Genomic_DNA"/>
</dbReference>
<protein>
    <submittedName>
        <fullName evidence="3">N-terminal nucleophile aminohydrolase</fullName>
    </submittedName>
</protein>
<dbReference type="Gene3D" id="3.60.20.30">
    <property type="entry name" value="(Glycosyl)asparaginase"/>
    <property type="match status" value="1"/>
</dbReference>
<evidence type="ECO:0000313" key="3">
    <source>
        <dbReference type="EMBL" id="EPS97728.1"/>
    </source>
</evidence>
<dbReference type="InParanoid" id="S8E2Y0"/>
<dbReference type="InterPro" id="IPR037464">
    <property type="entry name" value="Taspase1"/>
</dbReference>
<feature type="active site" description="Nucleophile" evidence="1">
    <location>
        <position position="212"/>
    </location>
</feature>
<evidence type="ECO:0000256" key="2">
    <source>
        <dbReference type="PIRSR" id="PIRSR600246-3"/>
    </source>
</evidence>
<dbReference type="GO" id="GO:0004298">
    <property type="term" value="F:threonine-type endopeptidase activity"/>
    <property type="evidence" value="ECO:0007669"/>
    <property type="project" value="InterPro"/>
</dbReference>
<dbReference type="InterPro" id="IPR000246">
    <property type="entry name" value="Peptidase_T2"/>
</dbReference>
<reference evidence="3 4" key="1">
    <citation type="journal article" date="2012" name="Science">
        <title>The Paleozoic origin of enzymatic lignin decomposition reconstructed from 31 fungal genomes.</title>
        <authorList>
            <person name="Floudas D."/>
            <person name="Binder M."/>
            <person name="Riley R."/>
            <person name="Barry K."/>
            <person name="Blanchette R.A."/>
            <person name="Henrissat B."/>
            <person name="Martinez A.T."/>
            <person name="Otillar R."/>
            <person name="Spatafora J.W."/>
            <person name="Yadav J.S."/>
            <person name="Aerts A."/>
            <person name="Benoit I."/>
            <person name="Boyd A."/>
            <person name="Carlson A."/>
            <person name="Copeland A."/>
            <person name="Coutinho P.M."/>
            <person name="de Vries R.P."/>
            <person name="Ferreira P."/>
            <person name="Findley K."/>
            <person name="Foster B."/>
            <person name="Gaskell J."/>
            <person name="Glotzer D."/>
            <person name="Gorecki P."/>
            <person name="Heitman J."/>
            <person name="Hesse C."/>
            <person name="Hori C."/>
            <person name="Igarashi K."/>
            <person name="Jurgens J.A."/>
            <person name="Kallen N."/>
            <person name="Kersten P."/>
            <person name="Kohler A."/>
            <person name="Kuees U."/>
            <person name="Kumar T.K.A."/>
            <person name="Kuo A."/>
            <person name="LaButti K."/>
            <person name="Larrondo L.F."/>
            <person name="Lindquist E."/>
            <person name="Ling A."/>
            <person name="Lombard V."/>
            <person name="Lucas S."/>
            <person name="Lundell T."/>
            <person name="Martin R."/>
            <person name="McLaughlin D.J."/>
            <person name="Morgenstern I."/>
            <person name="Morin E."/>
            <person name="Murat C."/>
            <person name="Nagy L.G."/>
            <person name="Nolan M."/>
            <person name="Ohm R.A."/>
            <person name="Patyshakuliyeva A."/>
            <person name="Rokas A."/>
            <person name="Ruiz-Duenas F.J."/>
            <person name="Sabat G."/>
            <person name="Salamov A."/>
            <person name="Samejima M."/>
            <person name="Schmutz J."/>
            <person name="Slot J.C."/>
            <person name="St John F."/>
            <person name="Stenlid J."/>
            <person name="Sun H."/>
            <person name="Sun S."/>
            <person name="Syed K."/>
            <person name="Tsang A."/>
            <person name="Wiebenga A."/>
            <person name="Young D."/>
            <person name="Pisabarro A."/>
            <person name="Eastwood D.C."/>
            <person name="Martin F."/>
            <person name="Cullen D."/>
            <person name="Grigoriev I.V."/>
            <person name="Hibbett D.S."/>
        </authorList>
    </citation>
    <scope>NUCLEOTIDE SEQUENCE</scope>
    <source>
        <strain evidence="4">FP-58527</strain>
    </source>
</reference>
<keyword evidence="3" id="KW-0378">Hydrolase</keyword>
<evidence type="ECO:0000256" key="1">
    <source>
        <dbReference type="PIRSR" id="PIRSR600246-1"/>
    </source>
</evidence>